<dbReference type="InterPro" id="IPR027558">
    <property type="entry name" value="Pre_pil_HX9DG_C"/>
</dbReference>
<dbReference type="EMBL" id="CP010904">
    <property type="protein sequence ID" value="AKJ64584.1"/>
    <property type="molecule type" value="Genomic_DNA"/>
</dbReference>
<protein>
    <submittedName>
        <fullName evidence="3">Type II secretion system protein G</fullName>
    </submittedName>
</protein>
<dbReference type="InterPro" id="IPR045584">
    <property type="entry name" value="Pilin-like"/>
</dbReference>
<reference evidence="3 4" key="2">
    <citation type="journal article" date="2016" name="ISME J.">
        <title>Characterization of the first cultured representative of Verrucomicrobia subdivision 5 indicates the proposal of a novel phylum.</title>
        <authorList>
            <person name="Spring S."/>
            <person name="Bunk B."/>
            <person name="Sproer C."/>
            <person name="Schumann P."/>
            <person name="Rohde M."/>
            <person name="Tindall B.J."/>
            <person name="Klenk H.P."/>
        </authorList>
    </citation>
    <scope>NUCLEOTIDE SEQUENCE [LARGE SCALE GENOMIC DNA]</scope>
    <source>
        <strain evidence="3 4">L21-Fru-AB</strain>
    </source>
</reference>
<gene>
    <name evidence="3" type="ORF">L21SP4_01336</name>
</gene>
<keyword evidence="1" id="KW-0488">Methylation</keyword>
<organism evidence="3 4">
    <name type="scientific">Kiritimatiella glycovorans</name>
    <dbReference type="NCBI Taxonomy" id="1307763"/>
    <lineage>
        <taxon>Bacteria</taxon>
        <taxon>Pseudomonadati</taxon>
        <taxon>Kiritimatiellota</taxon>
        <taxon>Kiritimatiellia</taxon>
        <taxon>Kiritimatiellales</taxon>
        <taxon>Kiritimatiellaceae</taxon>
        <taxon>Kiritimatiella</taxon>
    </lineage>
</organism>
<evidence type="ECO:0000256" key="2">
    <source>
        <dbReference type="SAM" id="Phobius"/>
    </source>
</evidence>
<dbReference type="Pfam" id="PF07963">
    <property type="entry name" value="N_methyl"/>
    <property type="match status" value="1"/>
</dbReference>
<dbReference type="NCBIfam" id="TIGR04294">
    <property type="entry name" value="pre_pil_HX9DG"/>
    <property type="match status" value="1"/>
</dbReference>
<keyword evidence="4" id="KW-1185">Reference proteome</keyword>
<keyword evidence="2" id="KW-1133">Transmembrane helix</keyword>
<dbReference type="InterPro" id="IPR012902">
    <property type="entry name" value="N_methyl_site"/>
</dbReference>
<evidence type="ECO:0000313" key="3">
    <source>
        <dbReference type="EMBL" id="AKJ64584.1"/>
    </source>
</evidence>
<dbReference type="AlphaFoldDB" id="A0A0G3EK89"/>
<name>A0A0G3EK89_9BACT</name>
<dbReference type="PANTHER" id="PTHR30093">
    <property type="entry name" value="GENERAL SECRETION PATHWAY PROTEIN G"/>
    <property type="match status" value="1"/>
</dbReference>
<evidence type="ECO:0000313" key="4">
    <source>
        <dbReference type="Proteomes" id="UP000035268"/>
    </source>
</evidence>
<proteinExistence type="predicted"/>
<dbReference type="RefSeq" id="WP_052881902.1">
    <property type="nucleotide sequence ID" value="NZ_CP010904.1"/>
</dbReference>
<accession>A0A0G3EK89</accession>
<dbReference type="Gene3D" id="3.30.700.10">
    <property type="entry name" value="Glycoprotein, Type 4 Pilin"/>
    <property type="match status" value="1"/>
</dbReference>
<sequence>MKHKSDYKGFTLIELLVVLAIIALLAGLMFGAFTKMRAMADATGCMGNMKTLGTAVQQYTADHDGRMPLIRIQGGFWHCTAQSWCSPALDPEGPHGSRDVGIGPYINYDIGDHYGERYDPNDPSTRLPDVLRCPADRRYFEDPDATHPYLEPSYGCNVELGNLMLGPTYRPQLRFAQIRFPSKFIVLAESGHAAEEVEKYGSGQMAWILSGRVPSQSVWGGRHEGRGHILWADGHVSLTDVRLVNNFSADPFKMFFWLPEEQFNDDYREQCEELRRELSN</sequence>
<feature type="transmembrane region" description="Helical" evidence="2">
    <location>
        <begin position="12"/>
        <end position="33"/>
    </location>
</feature>
<dbReference type="OrthoDB" id="191764at2"/>
<dbReference type="STRING" id="1307763.L21SP4_01336"/>
<dbReference type="SUPFAM" id="SSF54523">
    <property type="entry name" value="Pili subunits"/>
    <property type="match status" value="1"/>
</dbReference>
<dbReference type="PRINTS" id="PR00813">
    <property type="entry name" value="BCTERIALGSPG"/>
</dbReference>
<dbReference type="PROSITE" id="PS00409">
    <property type="entry name" value="PROKAR_NTER_METHYL"/>
    <property type="match status" value="1"/>
</dbReference>
<dbReference type="Proteomes" id="UP000035268">
    <property type="component" value="Chromosome"/>
</dbReference>
<dbReference type="KEGG" id="vbl:L21SP4_01336"/>
<dbReference type="GO" id="GO:0015627">
    <property type="term" value="C:type II protein secretion system complex"/>
    <property type="evidence" value="ECO:0007669"/>
    <property type="project" value="InterPro"/>
</dbReference>
<dbReference type="NCBIfam" id="TIGR02532">
    <property type="entry name" value="IV_pilin_GFxxxE"/>
    <property type="match status" value="1"/>
</dbReference>
<keyword evidence="2" id="KW-0812">Transmembrane</keyword>
<evidence type="ECO:0000256" key="1">
    <source>
        <dbReference type="ARBA" id="ARBA00022481"/>
    </source>
</evidence>
<dbReference type="PANTHER" id="PTHR30093:SF2">
    <property type="entry name" value="TYPE II SECRETION SYSTEM PROTEIN H"/>
    <property type="match status" value="1"/>
</dbReference>
<keyword evidence="2" id="KW-0472">Membrane</keyword>
<reference evidence="4" key="1">
    <citation type="submission" date="2015-02" db="EMBL/GenBank/DDBJ databases">
        <title>Description and complete genome sequence of the first cultured representative of the subdivision 5 of the Verrucomicrobia phylum.</title>
        <authorList>
            <person name="Spring S."/>
            <person name="Bunk B."/>
            <person name="Sproer C."/>
            <person name="Klenk H.-P."/>
        </authorList>
    </citation>
    <scope>NUCLEOTIDE SEQUENCE [LARGE SCALE GENOMIC DNA]</scope>
    <source>
        <strain evidence="4">L21-Fru-AB</strain>
    </source>
</reference>
<dbReference type="InterPro" id="IPR000983">
    <property type="entry name" value="Bac_GSPG_pilin"/>
</dbReference>
<dbReference type="GO" id="GO:0015628">
    <property type="term" value="P:protein secretion by the type II secretion system"/>
    <property type="evidence" value="ECO:0007669"/>
    <property type="project" value="InterPro"/>
</dbReference>